<accession>A0A0A9XM18</accession>
<organism evidence="7">
    <name type="scientific">Lygus hesperus</name>
    <name type="common">Western plant bug</name>
    <dbReference type="NCBI Taxonomy" id="30085"/>
    <lineage>
        <taxon>Eukaryota</taxon>
        <taxon>Metazoa</taxon>
        <taxon>Ecdysozoa</taxon>
        <taxon>Arthropoda</taxon>
        <taxon>Hexapoda</taxon>
        <taxon>Insecta</taxon>
        <taxon>Pterygota</taxon>
        <taxon>Neoptera</taxon>
        <taxon>Paraneoptera</taxon>
        <taxon>Hemiptera</taxon>
        <taxon>Heteroptera</taxon>
        <taxon>Panheteroptera</taxon>
        <taxon>Cimicomorpha</taxon>
        <taxon>Miridae</taxon>
        <taxon>Mirini</taxon>
        <taxon>Lygus</taxon>
    </lineage>
</organism>
<evidence type="ECO:0000256" key="3">
    <source>
        <dbReference type="ARBA" id="ARBA00022989"/>
    </source>
</evidence>
<dbReference type="GO" id="GO:0034993">
    <property type="term" value="C:meiotic nuclear membrane microtubule tethering complex"/>
    <property type="evidence" value="ECO:0007669"/>
    <property type="project" value="TreeGrafter"/>
</dbReference>
<dbReference type="InterPro" id="IPR012919">
    <property type="entry name" value="SUN_dom"/>
</dbReference>
<keyword evidence="3 5" id="KW-1133">Transmembrane helix</keyword>
<protein>
    <submittedName>
        <fullName evidence="7">SUN domain-containing protein 1</fullName>
    </submittedName>
</protein>
<dbReference type="AlphaFoldDB" id="A0A0A9XM18"/>
<sequence length="193" mass="21753">MDQHHGSALCRCFCLLKRGMRSLFGVVLLAVLCSYVMRIFPVEIGLSSCEEIDREIQKLRTHCAARKAAQKKGPFQPDGRSAKDVRCQDSGRTEDAIREIMRSELEIYANDKTGMADFALENPGACVISTRGTKKFQEDRQNYFGLDIFREKRSETNQILRPTSVPGKCWAFSGNEGSVVIRLMAFVLITHIT</sequence>
<evidence type="ECO:0000313" key="7">
    <source>
        <dbReference type="EMBL" id="JAG20676.1"/>
    </source>
</evidence>
<evidence type="ECO:0000256" key="4">
    <source>
        <dbReference type="ARBA" id="ARBA00023136"/>
    </source>
</evidence>
<evidence type="ECO:0000256" key="2">
    <source>
        <dbReference type="ARBA" id="ARBA00022692"/>
    </source>
</evidence>
<feature type="non-terminal residue" evidence="7">
    <location>
        <position position="193"/>
    </location>
</feature>
<proteinExistence type="predicted"/>
<keyword evidence="2 5" id="KW-0812">Transmembrane</keyword>
<dbReference type="Gene3D" id="2.60.120.260">
    <property type="entry name" value="Galactose-binding domain-like"/>
    <property type="match status" value="1"/>
</dbReference>
<dbReference type="InterPro" id="IPR045119">
    <property type="entry name" value="SUN1-5"/>
</dbReference>
<dbReference type="Pfam" id="PF07738">
    <property type="entry name" value="Sad1_UNC"/>
    <property type="match status" value="1"/>
</dbReference>
<name>A0A0A9XM18_LYGHE</name>
<evidence type="ECO:0000259" key="6">
    <source>
        <dbReference type="Pfam" id="PF07738"/>
    </source>
</evidence>
<evidence type="ECO:0000256" key="1">
    <source>
        <dbReference type="ARBA" id="ARBA00004370"/>
    </source>
</evidence>
<comment type="subcellular location">
    <subcellularLocation>
        <location evidence="1">Membrane</location>
    </subcellularLocation>
</comment>
<reference evidence="7" key="2">
    <citation type="submission" date="2014-07" db="EMBL/GenBank/DDBJ databases">
        <authorList>
            <person name="Hull J."/>
        </authorList>
    </citation>
    <scope>NUCLEOTIDE SEQUENCE</scope>
</reference>
<dbReference type="PANTHER" id="PTHR12911">
    <property type="entry name" value="SAD1/UNC-84-LIKE PROTEIN-RELATED"/>
    <property type="match status" value="1"/>
</dbReference>
<dbReference type="EMBL" id="GBHO01022928">
    <property type="protein sequence ID" value="JAG20676.1"/>
    <property type="molecule type" value="Transcribed_RNA"/>
</dbReference>
<feature type="domain" description="SUN" evidence="6">
    <location>
        <begin position="152"/>
        <end position="193"/>
    </location>
</feature>
<reference evidence="7" key="1">
    <citation type="journal article" date="2014" name="PLoS ONE">
        <title>Transcriptome-Based Identification of ABC Transporters in the Western Tarnished Plant Bug Lygus hesperus.</title>
        <authorList>
            <person name="Hull J.J."/>
            <person name="Chaney K."/>
            <person name="Geib S.M."/>
            <person name="Fabrick J.A."/>
            <person name="Brent C.S."/>
            <person name="Walsh D."/>
            <person name="Lavine L.C."/>
        </authorList>
    </citation>
    <scope>NUCLEOTIDE SEQUENCE</scope>
</reference>
<evidence type="ECO:0000256" key="5">
    <source>
        <dbReference type="SAM" id="Phobius"/>
    </source>
</evidence>
<dbReference type="PANTHER" id="PTHR12911:SF8">
    <property type="entry name" value="KLAROID PROTEIN-RELATED"/>
    <property type="match status" value="1"/>
</dbReference>
<keyword evidence="4 5" id="KW-0472">Membrane</keyword>
<gene>
    <name evidence="7" type="primary">SUN1_3</name>
    <name evidence="7" type="ORF">CM83_7026</name>
</gene>
<feature type="transmembrane region" description="Helical" evidence="5">
    <location>
        <begin position="21"/>
        <end position="40"/>
    </location>
</feature>
<dbReference type="GO" id="GO:0043495">
    <property type="term" value="F:protein-membrane adaptor activity"/>
    <property type="evidence" value="ECO:0007669"/>
    <property type="project" value="TreeGrafter"/>
</dbReference>